<dbReference type="InterPro" id="IPR001036">
    <property type="entry name" value="Acrflvin-R"/>
</dbReference>
<sequence>MSLPEISIHRPVFATVVLAAMILMGIVNYSKMNVDEMPDTSLPYVSISITYEGAQPDQVDTQVTQKVEEAIGEARGVKHIESTSREGEAEINVEFNFGVNPAEAAQDVRDKISAIRGDLPDTIKEPVISRFDMNAQPVVSVAITSETASMREISIFVDDVLKPRLQKINGVGQVTISGRQEREIQLLINQDKLNTFGLSVAEVGQQLKQVNQDVPAGKLSNKRQELSVRMAGNFQMVQQFDSVIVGMRDQMPIYFWQVGAAKDTVKDVLTTARYDGKPAIGIAIGKQSGGNAVKVATAVKQELTQLGNELPAGMELQLVRDDAQRVAESITEVWFDLIIGSIFAVLIVFWFLGDWRSTVISALAIPASIVSTFLFMKIAGFSINSMSLLGLSLSVGLLIDDAIVVIENIIRHRQMGKNAKQAAIDGTKEIALAVMATTFTVAAVFLPVGFMSGIDGQMFKEFGLSIAFAVLVSLFVSFTLTPMMAALYLPVGKPSMPAILRGPWQHWQHGFEHVTEWYGRTLRKLLQSYRLRVLGATLLLFLLSLGLLPLLGSTFMPVTDQSQFTAKVQASSDATIDTMNEQSAKLTAVLQTIPEVRHVYATTSNRQHNLFVQLVPKKDRNRSQKEVIADVRQRFNALPGVRADFIESDDKPIAISITGPSLAELVPLAETVQKELETVPGVQDIASTYHAGMPNLNLVLKEERASDLGISSMAIGTTMQTMLNGSIVGKFGDKDERVDIRMRLNDNGRSRSDMLRQVYVPSEHQTDGHPLLVPLSQVADWQYTTSASDIRRYDRQKEIRLTANTDGTSMGDANDAIFKQAQKIQLPAGYKIGQAGAANDMDESFSNMEMALFMAIAFIFMILAAQFESYSEPFAIMFSLPLAMIGALAGLFLSGSELSLVSLIGIMMLMGLVTKNAILLIDFAKQRMQEGIDCKTALTEAGSIRLRPILMTSIAIIFGMLPIALGLGPGAEARAPMAHAIIGGVITSTLLTLVVVPIIYDLIHQWRNRKTVKK</sequence>
<name>A0A1G9SKJ2_9FIRM</name>
<feature type="transmembrane region" description="Helical" evidence="1">
    <location>
        <begin position="462"/>
        <end position="491"/>
    </location>
</feature>
<dbReference type="GO" id="GO:0042910">
    <property type="term" value="F:xenobiotic transmembrane transporter activity"/>
    <property type="evidence" value="ECO:0007669"/>
    <property type="project" value="TreeGrafter"/>
</dbReference>
<dbReference type="AlphaFoldDB" id="A0A1G9SKJ2"/>
<evidence type="ECO:0000313" key="3">
    <source>
        <dbReference type="Proteomes" id="UP000199309"/>
    </source>
</evidence>
<dbReference type="InterPro" id="IPR027463">
    <property type="entry name" value="AcrB_DN_DC_subdom"/>
</dbReference>
<dbReference type="Gene3D" id="1.20.1640.10">
    <property type="entry name" value="Multidrug efflux transporter AcrB transmembrane domain"/>
    <property type="match status" value="2"/>
</dbReference>
<feature type="transmembrane region" description="Helical" evidence="1">
    <location>
        <begin position="874"/>
        <end position="894"/>
    </location>
</feature>
<dbReference type="Gene3D" id="3.30.70.1320">
    <property type="entry name" value="Multidrug efflux transporter AcrB pore domain like"/>
    <property type="match status" value="1"/>
</dbReference>
<dbReference type="SUPFAM" id="SSF82866">
    <property type="entry name" value="Multidrug efflux transporter AcrB transmembrane domain"/>
    <property type="match status" value="2"/>
</dbReference>
<feature type="transmembrane region" description="Helical" evidence="1">
    <location>
        <begin position="389"/>
        <end position="410"/>
    </location>
</feature>
<keyword evidence="1" id="KW-0472">Membrane</keyword>
<feature type="transmembrane region" description="Helical" evidence="1">
    <location>
        <begin position="949"/>
        <end position="968"/>
    </location>
</feature>
<dbReference type="PANTHER" id="PTHR32063">
    <property type="match status" value="1"/>
</dbReference>
<feature type="transmembrane region" description="Helical" evidence="1">
    <location>
        <begin position="359"/>
        <end position="383"/>
    </location>
</feature>
<dbReference type="SUPFAM" id="SSF82714">
    <property type="entry name" value="Multidrug efflux transporter AcrB TolC docking domain, DN and DC subdomains"/>
    <property type="match status" value="2"/>
</dbReference>
<feature type="transmembrane region" description="Helical" evidence="1">
    <location>
        <begin position="333"/>
        <end position="352"/>
    </location>
</feature>
<dbReference type="SUPFAM" id="SSF82693">
    <property type="entry name" value="Multidrug efflux transporter AcrB pore domain, PN1, PN2, PC1 and PC2 subdomains"/>
    <property type="match status" value="3"/>
</dbReference>
<feature type="transmembrane region" description="Helical" evidence="1">
    <location>
        <begin position="12"/>
        <end position="30"/>
    </location>
</feature>
<reference evidence="2 3" key="1">
    <citation type="submission" date="2016-10" db="EMBL/GenBank/DDBJ databases">
        <authorList>
            <person name="de Groot N.N."/>
        </authorList>
    </citation>
    <scope>NUCLEOTIDE SEQUENCE [LARGE SCALE GENOMIC DNA]</scope>
    <source>
        <strain evidence="2 3">DSM 16981</strain>
    </source>
</reference>
<keyword evidence="3" id="KW-1185">Reference proteome</keyword>
<proteinExistence type="predicted"/>
<dbReference type="Pfam" id="PF00873">
    <property type="entry name" value="ACR_tran"/>
    <property type="match status" value="1"/>
</dbReference>
<dbReference type="GO" id="GO:0005886">
    <property type="term" value="C:plasma membrane"/>
    <property type="evidence" value="ECO:0007669"/>
    <property type="project" value="TreeGrafter"/>
</dbReference>
<accession>A0A1G9SKJ2</accession>
<dbReference type="Gene3D" id="3.30.70.1440">
    <property type="entry name" value="Multidrug efflux transporter AcrB pore domain"/>
    <property type="match status" value="1"/>
</dbReference>
<feature type="transmembrane region" description="Helical" evidence="1">
    <location>
        <begin position="533"/>
        <end position="552"/>
    </location>
</feature>
<dbReference type="RefSeq" id="WP_091648273.1">
    <property type="nucleotide sequence ID" value="NZ_FNHQ01000005.1"/>
</dbReference>
<feature type="transmembrane region" description="Helical" evidence="1">
    <location>
        <begin position="980"/>
        <end position="1003"/>
    </location>
</feature>
<keyword evidence="1" id="KW-1133">Transmembrane helix</keyword>
<keyword evidence="1" id="KW-0812">Transmembrane</keyword>
<dbReference type="PANTHER" id="PTHR32063:SF0">
    <property type="entry name" value="SWARMING MOTILITY PROTEIN SWRC"/>
    <property type="match status" value="1"/>
</dbReference>
<evidence type="ECO:0000256" key="1">
    <source>
        <dbReference type="SAM" id="Phobius"/>
    </source>
</evidence>
<dbReference type="Gene3D" id="3.30.70.1430">
    <property type="entry name" value="Multidrug efflux transporter AcrB pore domain"/>
    <property type="match status" value="2"/>
</dbReference>
<feature type="transmembrane region" description="Helical" evidence="1">
    <location>
        <begin position="430"/>
        <end position="450"/>
    </location>
</feature>
<feature type="transmembrane region" description="Helical" evidence="1">
    <location>
        <begin position="850"/>
        <end position="867"/>
    </location>
</feature>
<dbReference type="EMBL" id="FNHQ01000005">
    <property type="protein sequence ID" value="SDM36008.1"/>
    <property type="molecule type" value="Genomic_DNA"/>
</dbReference>
<organism evidence="2 3">
    <name type="scientific">Megasphaera paucivorans</name>
    <dbReference type="NCBI Taxonomy" id="349095"/>
    <lineage>
        <taxon>Bacteria</taxon>
        <taxon>Bacillati</taxon>
        <taxon>Bacillota</taxon>
        <taxon>Negativicutes</taxon>
        <taxon>Veillonellales</taxon>
        <taxon>Veillonellaceae</taxon>
        <taxon>Megasphaera</taxon>
    </lineage>
</organism>
<dbReference type="PRINTS" id="PR00702">
    <property type="entry name" value="ACRIFLAVINRP"/>
</dbReference>
<dbReference type="STRING" id="349095.SAMN05660299_00757"/>
<gene>
    <name evidence="2" type="ORF">SAMN05660299_00757</name>
</gene>
<dbReference type="Gene3D" id="3.30.2090.10">
    <property type="entry name" value="Multidrug efflux transporter AcrB TolC docking domain, DN and DC subdomains"/>
    <property type="match status" value="2"/>
</dbReference>
<protein>
    <submittedName>
        <fullName evidence="2">Hydrophobic/amphiphilic exporter-1, HAE1 family</fullName>
    </submittedName>
</protein>
<dbReference type="OrthoDB" id="9757876at2"/>
<feature type="transmembrane region" description="Helical" evidence="1">
    <location>
        <begin position="900"/>
        <end position="921"/>
    </location>
</feature>
<evidence type="ECO:0000313" key="2">
    <source>
        <dbReference type="EMBL" id="SDM36008.1"/>
    </source>
</evidence>
<dbReference type="Proteomes" id="UP000199309">
    <property type="component" value="Unassembled WGS sequence"/>
</dbReference>